<dbReference type="GO" id="GO:0005829">
    <property type="term" value="C:cytosol"/>
    <property type="evidence" value="ECO:0007669"/>
    <property type="project" value="TreeGrafter"/>
</dbReference>
<reference evidence="3 4" key="1">
    <citation type="submission" date="2018-06" db="EMBL/GenBank/DDBJ databases">
        <title>Genomic Encyclopedia of Archaeal and Bacterial Type Strains, Phase II (KMG-II): from individual species to whole genera.</title>
        <authorList>
            <person name="Goeker M."/>
        </authorList>
    </citation>
    <scope>NUCLEOTIDE SEQUENCE [LARGE SCALE GENOMIC DNA]</scope>
    <source>
        <strain evidence="3 4">DSM 25663</strain>
    </source>
</reference>
<sequence length="176" mass="19563">MKKLFFALLTRILYINKKIEFGKNFRCDSIPKFIINNGSVIKIADSVIIRKNVELRSVNSGVLSIGNNCIIDNGARIIASNSEVILKDRVKIGYYSVVNGGGGVIIDEDTSLYGFVYIQTSTHQDKEKNFDKNSQPMFIHKSVKIGKKCLIGAHVSILPGASISDYQMIEFNSVVQ</sequence>
<name>A0A328Y846_9FLAO</name>
<protein>
    <submittedName>
        <fullName evidence="3">Transferase family hexapeptide repeat protein</fullName>
    </submittedName>
</protein>
<evidence type="ECO:0000256" key="2">
    <source>
        <dbReference type="ARBA" id="ARBA00022679"/>
    </source>
</evidence>
<comment type="caution">
    <text evidence="3">The sequence shown here is derived from an EMBL/GenBank/DDBJ whole genome shotgun (WGS) entry which is preliminary data.</text>
</comment>
<gene>
    <name evidence="3" type="ORF">CLV55_11176</name>
</gene>
<dbReference type="SUPFAM" id="SSF51161">
    <property type="entry name" value="Trimeric LpxA-like enzymes"/>
    <property type="match status" value="1"/>
</dbReference>
<dbReference type="InterPro" id="IPR051159">
    <property type="entry name" value="Hexapeptide_acetyltransf"/>
</dbReference>
<dbReference type="PANTHER" id="PTHR23416">
    <property type="entry name" value="SIALIC ACID SYNTHASE-RELATED"/>
    <property type="match status" value="1"/>
</dbReference>
<proteinExistence type="inferred from homology"/>
<organism evidence="3 4">
    <name type="scientific">Flavobacterium aciduliphilum</name>
    <dbReference type="NCBI Taxonomy" id="1101402"/>
    <lineage>
        <taxon>Bacteria</taxon>
        <taxon>Pseudomonadati</taxon>
        <taxon>Bacteroidota</taxon>
        <taxon>Flavobacteriia</taxon>
        <taxon>Flavobacteriales</taxon>
        <taxon>Flavobacteriaceae</taxon>
        <taxon>Flavobacterium</taxon>
    </lineage>
</organism>
<dbReference type="GO" id="GO:0008374">
    <property type="term" value="F:O-acyltransferase activity"/>
    <property type="evidence" value="ECO:0007669"/>
    <property type="project" value="TreeGrafter"/>
</dbReference>
<keyword evidence="4" id="KW-1185">Reference proteome</keyword>
<dbReference type="OrthoDB" id="9812571at2"/>
<dbReference type="AlphaFoldDB" id="A0A328Y846"/>
<dbReference type="InterPro" id="IPR011004">
    <property type="entry name" value="Trimer_LpxA-like_sf"/>
</dbReference>
<dbReference type="EMBL" id="QLSZ01000011">
    <property type="protein sequence ID" value="RAR70251.1"/>
    <property type="molecule type" value="Genomic_DNA"/>
</dbReference>
<accession>A0A328Y846</accession>
<evidence type="ECO:0000313" key="3">
    <source>
        <dbReference type="EMBL" id="RAR70251.1"/>
    </source>
</evidence>
<dbReference type="Proteomes" id="UP000248840">
    <property type="component" value="Unassembled WGS sequence"/>
</dbReference>
<comment type="similarity">
    <text evidence="1">Belongs to the transferase hexapeptide repeat family.</text>
</comment>
<keyword evidence="2 3" id="KW-0808">Transferase</keyword>
<evidence type="ECO:0000313" key="4">
    <source>
        <dbReference type="Proteomes" id="UP000248840"/>
    </source>
</evidence>
<dbReference type="PANTHER" id="PTHR23416:SF23">
    <property type="entry name" value="ACETYLTRANSFERASE C18B11.09C-RELATED"/>
    <property type="match status" value="1"/>
</dbReference>
<dbReference type="RefSeq" id="WP_112113908.1">
    <property type="nucleotide sequence ID" value="NZ_QLSZ01000011.1"/>
</dbReference>
<dbReference type="Gene3D" id="2.160.10.10">
    <property type="entry name" value="Hexapeptide repeat proteins"/>
    <property type="match status" value="1"/>
</dbReference>
<evidence type="ECO:0000256" key="1">
    <source>
        <dbReference type="ARBA" id="ARBA00007274"/>
    </source>
</evidence>